<organism evidence="1 2">
    <name type="scientific">Cupriavidus alkaliphilus</name>
    <dbReference type="NCBI Taxonomy" id="942866"/>
    <lineage>
        <taxon>Bacteria</taxon>
        <taxon>Pseudomonadati</taxon>
        <taxon>Pseudomonadota</taxon>
        <taxon>Betaproteobacteria</taxon>
        <taxon>Burkholderiales</taxon>
        <taxon>Burkholderiaceae</taxon>
        <taxon>Cupriavidus</taxon>
    </lineage>
</organism>
<dbReference type="Proteomes" id="UP000578036">
    <property type="component" value="Unassembled WGS sequence"/>
</dbReference>
<dbReference type="RefSeq" id="WP_165835130.1">
    <property type="nucleotide sequence ID" value="NZ_FMAD01000002.1"/>
</dbReference>
<gene>
    <name evidence="1" type="ORF">FHX61_005615</name>
</gene>
<protein>
    <submittedName>
        <fullName evidence="1">Uncharacterized protein</fullName>
    </submittedName>
</protein>
<sequence length="85" mass="9161">MGKVAVQAAGKCGNRIGFGLERVAGEPECSIRIEISYHGDEVYQRMRPHLGRPNARVALARARRISAGRVPVPGRPRASPVTLTA</sequence>
<evidence type="ECO:0000313" key="1">
    <source>
        <dbReference type="EMBL" id="MBB3010930.1"/>
    </source>
</evidence>
<name>A0A7W4VH85_9BURK</name>
<accession>A0A7W4VH85</accession>
<keyword evidence="2" id="KW-1185">Reference proteome</keyword>
<dbReference type="AlphaFoldDB" id="A0A7W4VH85"/>
<dbReference type="EMBL" id="JACHWF010000011">
    <property type="protein sequence ID" value="MBB3010930.1"/>
    <property type="molecule type" value="Genomic_DNA"/>
</dbReference>
<proteinExistence type="predicted"/>
<reference evidence="1 2" key="1">
    <citation type="submission" date="2020-08" db="EMBL/GenBank/DDBJ databases">
        <title>Genomic Encyclopedia of Type Strains, Phase IV (KMG-V): Genome sequencing to study the core and pangenomes of soil and plant-associated prokaryotes.</title>
        <authorList>
            <person name="Whitman W."/>
        </authorList>
    </citation>
    <scope>NUCLEOTIDE SEQUENCE [LARGE SCALE GENOMIC DNA]</scope>
    <source>
        <strain evidence="1 2">SLV-2362</strain>
    </source>
</reference>
<comment type="caution">
    <text evidence="1">The sequence shown here is derived from an EMBL/GenBank/DDBJ whole genome shotgun (WGS) entry which is preliminary data.</text>
</comment>
<evidence type="ECO:0000313" key="2">
    <source>
        <dbReference type="Proteomes" id="UP000578036"/>
    </source>
</evidence>